<evidence type="ECO:0000313" key="1">
    <source>
        <dbReference type="EMBL" id="EOR96066.1"/>
    </source>
</evidence>
<comment type="caution">
    <text evidence="1">The sequence shown here is derived from an EMBL/GenBank/DDBJ whole genome shotgun (WGS) entry which is preliminary data.</text>
</comment>
<dbReference type="Gene3D" id="3.30.565.10">
    <property type="entry name" value="Histidine kinase-like ATPase, C-terminal domain"/>
    <property type="match status" value="1"/>
</dbReference>
<organism evidence="1 2">
    <name type="scientific">Arcticibacter svalbardensis MN12-7</name>
    <dbReference type="NCBI Taxonomy" id="1150600"/>
    <lineage>
        <taxon>Bacteria</taxon>
        <taxon>Pseudomonadati</taxon>
        <taxon>Bacteroidota</taxon>
        <taxon>Sphingobacteriia</taxon>
        <taxon>Sphingobacteriales</taxon>
        <taxon>Sphingobacteriaceae</taxon>
        <taxon>Arcticibacter</taxon>
    </lineage>
</organism>
<dbReference type="SUPFAM" id="SSF55874">
    <property type="entry name" value="ATPase domain of HSP90 chaperone/DNA topoisomerase II/histidine kinase"/>
    <property type="match status" value="1"/>
</dbReference>
<dbReference type="OrthoDB" id="947656at2"/>
<name>R9GWD9_9SPHI</name>
<dbReference type="EMBL" id="AQPN01000024">
    <property type="protein sequence ID" value="EOR96066.1"/>
    <property type="molecule type" value="Genomic_DNA"/>
</dbReference>
<dbReference type="InterPro" id="IPR036890">
    <property type="entry name" value="HATPase_C_sf"/>
</dbReference>
<dbReference type="eggNOG" id="COG4585">
    <property type="taxonomic scope" value="Bacteria"/>
</dbReference>
<dbReference type="Proteomes" id="UP000014174">
    <property type="component" value="Unassembled WGS sequence"/>
</dbReference>
<gene>
    <name evidence="1" type="ORF">ADIARSV_0710</name>
</gene>
<dbReference type="RefSeq" id="WP_016193956.1">
    <property type="nucleotide sequence ID" value="NZ_AQPN01000024.1"/>
</dbReference>
<dbReference type="STRING" id="1150600.ADIARSV_0710"/>
<dbReference type="AlphaFoldDB" id="R9GWD9"/>
<proteinExistence type="predicted"/>
<reference evidence="1 2" key="1">
    <citation type="journal article" date="2013" name="Genome Announc.">
        <title>Draft Genome Sequence of Arcticibacter svalbardensis Strain MN12-7T, a Member of the Family Sphingobacteriaceae Isolated from an Arctic Soil Sample.</title>
        <authorList>
            <person name="Shivaji S."/>
            <person name="Ara S."/>
            <person name="Prasad S."/>
            <person name="Manasa B.P."/>
            <person name="Begum Z."/>
            <person name="Singh A."/>
            <person name="Kumar Pinnaka A."/>
        </authorList>
    </citation>
    <scope>NUCLEOTIDE SEQUENCE [LARGE SCALE GENOMIC DNA]</scope>
    <source>
        <strain evidence="1 2">MN12-7</strain>
    </source>
</reference>
<sequence length="177" mass="20272">MSIKKTFHFNNKSAEIFPLMNEIVSYIKDYVPALSNIERLIPYQHVLVELLTNAVKHAGADSSLFSIEITEKEVTIIKTDNGNSFYLNKCGSFPLHVSFEGQQVEIRKDALYCLYGIIHSAHSLVFKVVEYPLYFKEEVTSLYEHYGLLILIKSSNHVSYRIDPETGLNHFIVTIII</sequence>
<keyword evidence="2" id="KW-1185">Reference proteome</keyword>
<accession>R9GWD9</accession>
<protein>
    <recommendedName>
        <fullName evidence="3">Histidine kinase/HSP90-like ATPase domain-containing protein</fullName>
    </recommendedName>
</protein>
<evidence type="ECO:0008006" key="3">
    <source>
        <dbReference type="Google" id="ProtNLM"/>
    </source>
</evidence>
<evidence type="ECO:0000313" key="2">
    <source>
        <dbReference type="Proteomes" id="UP000014174"/>
    </source>
</evidence>